<name>A0A510IGF9_9VIBR</name>
<evidence type="ECO:0000313" key="2">
    <source>
        <dbReference type="Proteomes" id="UP000315115"/>
    </source>
</evidence>
<proteinExistence type="predicted"/>
<dbReference type="Proteomes" id="UP000315115">
    <property type="component" value="Plasmid pAM7"/>
</dbReference>
<sequence>MERVNLIVLLNQSPDFDTQVLNSLVHNAAITKASKVCDSGLNDQIDYLLESGLSTVEILSKLKKK</sequence>
<dbReference type="EMBL" id="AP019800">
    <property type="protein sequence ID" value="BBL92238.1"/>
    <property type="molecule type" value="Genomic_DNA"/>
</dbReference>
<reference evidence="2" key="1">
    <citation type="submission" date="2019-07" db="EMBL/GenBank/DDBJ databases">
        <title>Complete Genome Sequences of Vibrion rotiferianus strain AM7.</title>
        <authorList>
            <person name="Miyazaki K."/>
            <person name="Wiseschart A."/>
            <person name="Pootanakit K."/>
            <person name="Ishimori K."/>
            <person name="Kitahara K."/>
        </authorList>
    </citation>
    <scope>NUCLEOTIDE SEQUENCE [LARGE SCALE GENOMIC DNA]</scope>
    <source>
        <strain evidence="2">AM7</strain>
        <plasmid evidence="2">pam7 dna</plasmid>
    </source>
</reference>
<dbReference type="RefSeq" id="WP_022614841.1">
    <property type="nucleotide sequence ID" value="NZ_AP019800.1"/>
</dbReference>
<evidence type="ECO:0000313" key="1">
    <source>
        <dbReference type="EMBL" id="BBL92238.1"/>
    </source>
</evidence>
<gene>
    <name evidence="1" type="ORF">VroAM7_48910</name>
</gene>
<keyword evidence="1" id="KW-0614">Plasmid</keyword>
<protein>
    <submittedName>
        <fullName evidence="1">Uncharacterized protein</fullName>
    </submittedName>
</protein>
<accession>A0A510IGF9</accession>
<geneLocation type="plasmid" evidence="2">
    <name>pam7 dna</name>
</geneLocation>
<organism evidence="1 2">
    <name type="scientific">Vibrio rotiferianus</name>
    <dbReference type="NCBI Taxonomy" id="190895"/>
    <lineage>
        <taxon>Bacteria</taxon>
        <taxon>Pseudomonadati</taxon>
        <taxon>Pseudomonadota</taxon>
        <taxon>Gammaproteobacteria</taxon>
        <taxon>Vibrionales</taxon>
        <taxon>Vibrionaceae</taxon>
        <taxon>Vibrio</taxon>
    </lineage>
</organism>
<dbReference type="AlphaFoldDB" id="A0A510IGF9"/>